<feature type="region of interest" description="Disordered" evidence="1">
    <location>
        <begin position="24"/>
        <end position="75"/>
    </location>
</feature>
<dbReference type="AlphaFoldDB" id="A0A9D2M282"/>
<protein>
    <submittedName>
        <fullName evidence="3">Uncharacterized protein</fullName>
    </submittedName>
</protein>
<accession>A0A9D2M282</accession>
<proteinExistence type="predicted"/>
<dbReference type="Proteomes" id="UP000824209">
    <property type="component" value="Unassembled WGS sequence"/>
</dbReference>
<feature type="transmembrane region" description="Helical" evidence="2">
    <location>
        <begin position="94"/>
        <end position="114"/>
    </location>
</feature>
<name>A0A9D2M282_9FIRM</name>
<reference evidence="3" key="1">
    <citation type="journal article" date="2021" name="PeerJ">
        <title>Extensive microbial diversity within the chicken gut microbiome revealed by metagenomics and culture.</title>
        <authorList>
            <person name="Gilroy R."/>
            <person name="Ravi A."/>
            <person name="Getino M."/>
            <person name="Pursley I."/>
            <person name="Horton D.L."/>
            <person name="Alikhan N.F."/>
            <person name="Baker D."/>
            <person name="Gharbi K."/>
            <person name="Hall N."/>
            <person name="Watson M."/>
            <person name="Adriaenssens E.M."/>
            <person name="Foster-Nyarko E."/>
            <person name="Jarju S."/>
            <person name="Secka A."/>
            <person name="Antonio M."/>
            <person name="Oren A."/>
            <person name="Chaudhuri R.R."/>
            <person name="La Ragione R."/>
            <person name="Hildebrand F."/>
            <person name="Pallen M.J."/>
        </authorList>
    </citation>
    <scope>NUCLEOTIDE SEQUENCE</scope>
    <source>
        <strain evidence="3">ChiBcec8-14828</strain>
    </source>
</reference>
<feature type="compositionally biased region" description="Polar residues" evidence="1">
    <location>
        <begin position="26"/>
        <end position="38"/>
    </location>
</feature>
<feature type="region of interest" description="Disordered" evidence="1">
    <location>
        <begin position="283"/>
        <end position="303"/>
    </location>
</feature>
<keyword evidence="2" id="KW-0812">Transmembrane</keyword>
<gene>
    <name evidence="3" type="ORF">H9943_06985</name>
</gene>
<evidence type="ECO:0000256" key="2">
    <source>
        <dbReference type="SAM" id="Phobius"/>
    </source>
</evidence>
<sequence>MKDSMFDSEKNDILKDMYGEDVSLLEQEQPSTSRSFSGRNRAPSASARTTSRKPVPARKPVSSGKPAAQPWMQPTVTRGQTAAKIQKEVKSGTAWLVLGICVFVFTVILATVVGTDGMQSVLMPNAYHDKLSAMLDQGQYARAAEFVSENQLSDYSKRDTSFAPLATQAEWQDMILETIDDWQLYVSILAGQTQADATALTWDLASNMEALCAPGERVLADVPYDDVKRGQDAVRGMLMMLGDDGSVFAALTSEDFDERMEAAEVLESTLDMLAVQANDAMSEDISDDGSDAGSVDLLEEGSV</sequence>
<reference evidence="3" key="2">
    <citation type="submission" date="2021-04" db="EMBL/GenBank/DDBJ databases">
        <authorList>
            <person name="Gilroy R."/>
        </authorList>
    </citation>
    <scope>NUCLEOTIDE SEQUENCE</scope>
    <source>
        <strain evidence="3">ChiBcec8-14828</strain>
    </source>
</reference>
<dbReference type="EMBL" id="DWYA01000058">
    <property type="protein sequence ID" value="HJB40125.1"/>
    <property type="molecule type" value="Genomic_DNA"/>
</dbReference>
<keyword evidence="2" id="KW-0472">Membrane</keyword>
<evidence type="ECO:0000313" key="3">
    <source>
        <dbReference type="EMBL" id="HJB40125.1"/>
    </source>
</evidence>
<comment type="caution">
    <text evidence="3">The sequence shown here is derived from an EMBL/GenBank/DDBJ whole genome shotgun (WGS) entry which is preliminary data.</text>
</comment>
<organism evidence="3 4">
    <name type="scientific">Candidatus Ruthenibacterium avium</name>
    <dbReference type="NCBI Taxonomy" id="2838751"/>
    <lineage>
        <taxon>Bacteria</taxon>
        <taxon>Bacillati</taxon>
        <taxon>Bacillota</taxon>
        <taxon>Clostridia</taxon>
        <taxon>Eubacteriales</taxon>
        <taxon>Oscillospiraceae</taxon>
        <taxon>Ruthenibacterium</taxon>
    </lineage>
</organism>
<evidence type="ECO:0000256" key="1">
    <source>
        <dbReference type="SAM" id="MobiDB-lite"/>
    </source>
</evidence>
<keyword evidence="2" id="KW-1133">Transmembrane helix</keyword>
<evidence type="ECO:0000313" key="4">
    <source>
        <dbReference type="Proteomes" id="UP000824209"/>
    </source>
</evidence>